<keyword evidence="2" id="KW-0560">Oxidoreductase</keyword>
<accession>A0A0C2WBN1</accession>
<protein>
    <recommendedName>
        <fullName evidence="6">NADP-dependent oxidoreductase domain-containing protein</fullName>
    </recommendedName>
</protein>
<evidence type="ECO:0000313" key="7">
    <source>
        <dbReference type="EMBL" id="KIM20903.1"/>
    </source>
</evidence>
<sequence length="268" mass="29792">MPLLGLGVFQNTGASVVQACLAGFEAGYRHIDSAQFYRNEKEVAESVLKSGLKREDIFVTTKIMSGNHASVSSALSRSLKQFAAHDNDEFKFGSIDMLLIHDPNCGPKNRLTMWKDFLKARDAGLVKSVGVSNFGTRHLQEIADAGLELPTVNQVELHPFCQQKEIVKWCNDNNVVVEAYCPLIRGNRWDNPTLVRLSQKHGKDIGQVLVRWSLQKGYSPLPKSSQPHRVKSNADLYNFTLSGEDMEALDALDEGDNGALSWNPIHAR</sequence>
<proteinExistence type="inferred from homology"/>
<dbReference type="EMBL" id="KN824331">
    <property type="protein sequence ID" value="KIM23838.1"/>
    <property type="molecule type" value="Genomic_DNA"/>
</dbReference>
<reference evidence="8 9" key="1">
    <citation type="submission" date="2014-04" db="EMBL/GenBank/DDBJ databases">
        <authorList>
            <consortium name="DOE Joint Genome Institute"/>
            <person name="Kuo A."/>
            <person name="Zuccaro A."/>
            <person name="Kohler A."/>
            <person name="Nagy L.G."/>
            <person name="Floudas D."/>
            <person name="Copeland A."/>
            <person name="Barry K.W."/>
            <person name="Cichocki N."/>
            <person name="Veneault-Fourrey C."/>
            <person name="LaButti K."/>
            <person name="Lindquist E.A."/>
            <person name="Lipzen A."/>
            <person name="Lundell T."/>
            <person name="Morin E."/>
            <person name="Murat C."/>
            <person name="Sun H."/>
            <person name="Tunlid A."/>
            <person name="Henrissat B."/>
            <person name="Grigoriev I.V."/>
            <person name="Hibbett D.S."/>
            <person name="Martin F."/>
            <person name="Nordberg H.P."/>
            <person name="Cantor M.N."/>
            <person name="Hua S.X."/>
        </authorList>
    </citation>
    <scope>NUCLEOTIDE SEQUENCE [LARGE SCALE GENOMIC DNA]</scope>
    <source>
        <strain evidence="8 9">MAFF 305830</strain>
    </source>
</reference>
<evidence type="ECO:0000256" key="5">
    <source>
        <dbReference type="PIRSR" id="PIRSR000097-3"/>
    </source>
</evidence>
<dbReference type="Pfam" id="PF00248">
    <property type="entry name" value="Aldo_ket_red"/>
    <property type="match status" value="1"/>
</dbReference>
<evidence type="ECO:0000259" key="6">
    <source>
        <dbReference type="Pfam" id="PF00248"/>
    </source>
</evidence>
<feature type="site" description="Lowers pKa of active site Tyr" evidence="5">
    <location>
        <position position="62"/>
    </location>
</feature>
<feature type="active site" description="Proton donor" evidence="3">
    <location>
        <position position="37"/>
    </location>
</feature>
<evidence type="ECO:0000313" key="8">
    <source>
        <dbReference type="EMBL" id="KIM23838.1"/>
    </source>
</evidence>
<evidence type="ECO:0000256" key="3">
    <source>
        <dbReference type="PIRSR" id="PIRSR000097-1"/>
    </source>
</evidence>
<reference evidence="9" key="2">
    <citation type="submission" date="2015-01" db="EMBL/GenBank/DDBJ databases">
        <title>Evolutionary Origins and Diversification of the Mycorrhizal Mutualists.</title>
        <authorList>
            <consortium name="DOE Joint Genome Institute"/>
            <consortium name="Mycorrhizal Genomics Consortium"/>
            <person name="Kohler A."/>
            <person name="Kuo A."/>
            <person name="Nagy L.G."/>
            <person name="Floudas D."/>
            <person name="Copeland A."/>
            <person name="Barry K.W."/>
            <person name="Cichocki N."/>
            <person name="Veneault-Fourrey C."/>
            <person name="LaButti K."/>
            <person name="Lindquist E.A."/>
            <person name="Lipzen A."/>
            <person name="Lundell T."/>
            <person name="Morin E."/>
            <person name="Murat C."/>
            <person name="Riley R."/>
            <person name="Ohm R."/>
            <person name="Sun H."/>
            <person name="Tunlid A."/>
            <person name="Henrissat B."/>
            <person name="Grigoriev I.V."/>
            <person name="Hibbett D.S."/>
            <person name="Martin F."/>
        </authorList>
    </citation>
    <scope>NUCLEOTIDE SEQUENCE [LARGE SCALE GENOMIC DNA]</scope>
    <source>
        <strain evidence="9">MAFF 305830</strain>
    </source>
</reference>
<dbReference type="GO" id="GO:0016491">
    <property type="term" value="F:oxidoreductase activity"/>
    <property type="evidence" value="ECO:0007669"/>
    <property type="project" value="UniProtKB-KW"/>
</dbReference>
<feature type="binding site" evidence="4">
    <location>
        <position position="101"/>
    </location>
    <ligand>
        <name>substrate</name>
    </ligand>
</feature>
<dbReference type="InterPro" id="IPR020471">
    <property type="entry name" value="AKR"/>
</dbReference>
<name>A0A0C2WBN1_SERVB</name>
<dbReference type="HOGENOM" id="CLU_023205_0_1_1"/>
<comment type="similarity">
    <text evidence="1">Belongs to the aldo/keto reductase family.</text>
</comment>
<dbReference type="PROSITE" id="PS00062">
    <property type="entry name" value="ALDOKETO_REDUCTASE_2"/>
    <property type="match status" value="1"/>
</dbReference>
<reference evidence="8" key="3">
    <citation type="submission" date="2015-02" db="EMBL/GenBank/DDBJ databases">
        <title>Evolutionary Origins and Diversification of the Mycorrhizal Mutualists.</title>
        <authorList>
            <consortium name="DOE Joint Genome Institute"/>
            <consortium name="Mycorrhizal Genomics Consortium"/>
            <person name="Kohler A."/>
            <person name="Kuo A."/>
            <person name="Nagy L.G."/>
            <person name="Floudas D."/>
            <person name="Copeland A."/>
            <person name="Barry K.W."/>
            <person name="Cichocki N."/>
            <person name="Veneault-Fourrey C."/>
            <person name="LaButti K."/>
            <person name="Lindquist E.A."/>
            <person name="Lipzen A."/>
            <person name="Lundell T."/>
            <person name="Morin E."/>
            <person name="Murat C."/>
            <person name="Riley R."/>
            <person name="Ohm R."/>
            <person name="Sun H."/>
            <person name="Tunlid A."/>
            <person name="Henrissat B."/>
            <person name="Grigoriev I.V."/>
            <person name="Hibbett D.S."/>
            <person name="Martin F."/>
        </authorList>
    </citation>
    <scope>NUCLEOTIDE SEQUENCE</scope>
    <source>
        <strain evidence="8">MAFF 305830</strain>
    </source>
</reference>
<evidence type="ECO:0000256" key="2">
    <source>
        <dbReference type="ARBA" id="ARBA00023002"/>
    </source>
</evidence>
<evidence type="ECO:0000313" key="9">
    <source>
        <dbReference type="Proteomes" id="UP000054097"/>
    </source>
</evidence>
<keyword evidence="9" id="KW-1185">Reference proteome</keyword>
<dbReference type="STRING" id="933852.A0A0C2WBN1"/>
<dbReference type="SUPFAM" id="SSF51430">
    <property type="entry name" value="NAD(P)-linked oxidoreductase"/>
    <property type="match status" value="1"/>
</dbReference>
<feature type="domain" description="NADP-dependent oxidoreductase" evidence="6">
    <location>
        <begin position="14"/>
        <end position="254"/>
    </location>
</feature>
<dbReference type="PANTHER" id="PTHR43827">
    <property type="entry name" value="2,5-DIKETO-D-GLUCONIC ACID REDUCTASE"/>
    <property type="match status" value="1"/>
</dbReference>
<dbReference type="FunFam" id="3.20.20.100:FF:000015">
    <property type="entry name" value="Oxidoreductase, aldo/keto reductase family"/>
    <property type="match status" value="1"/>
</dbReference>
<evidence type="ECO:0000256" key="4">
    <source>
        <dbReference type="PIRSR" id="PIRSR000097-2"/>
    </source>
</evidence>
<evidence type="ECO:0000256" key="1">
    <source>
        <dbReference type="ARBA" id="ARBA00007905"/>
    </source>
</evidence>
<dbReference type="InterPro" id="IPR018170">
    <property type="entry name" value="Aldo/ket_reductase_CS"/>
</dbReference>
<dbReference type="OrthoDB" id="416253at2759"/>
<dbReference type="InterPro" id="IPR036812">
    <property type="entry name" value="NAD(P)_OxRdtase_dom_sf"/>
</dbReference>
<dbReference type="PANTHER" id="PTHR43827:SF13">
    <property type="entry name" value="ALDO_KETO REDUCTASE FAMILY PROTEIN"/>
    <property type="match status" value="1"/>
</dbReference>
<gene>
    <name evidence="8" type="ORF">M408DRAFT_76805</name>
    <name evidence="7" type="ORF">M408DRAFT_81342</name>
</gene>
<dbReference type="Gene3D" id="3.20.20.100">
    <property type="entry name" value="NADP-dependent oxidoreductase domain"/>
    <property type="match status" value="1"/>
</dbReference>
<dbReference type="PIRSF" id="PIRSF000097">
    <property type="entry name" value="AKR"/>
    <property type="match status" value="1"/>
</dbReference>
<dbReference type="EMBL" id="KN824401">
    <property type="protein sequence ID" value="KIM20903.1"/>
    <property type="molecule type" value="Genomic_DNA"/>
</dbReference>
<dbReference type="Proteomes" id="UP000054097">
    <property type="component" value="Unassembled WGS sequence"/>
</dbReference>
<dbReference type="CDD" id="cd19071">
    <property type="entry name" value="AKR_AKR1-5-like"/>
    <property type="match status" value="1"/>
</dbReference>
<organism evidence="8 9">
    <name type="scientific">Serendipita vermifera MAFF 305830</name>
    <dbReference type="NCBI Taxonomy" id="933852"/>
    <lineage>
        <taxon>Eukaryota</taxon>
        <taxon>Fungi</taxon>
        <taxon>Dikarya</taxon>
        <taxon>Basidiomycota</taxon>
        <taxon>Agaricomycotina</taxon>
        <taxon>Agaricomycetes</taxon>
        <taxon>Sebacinales</taxon>
        <taxon>Serendipitaceae</taxon>
        <taxon>Serendipita</taxon>
    </lineage>
</organism>
<dbReference type="InterPro" id="IPR023210">
    <property type="entry name" value="NADP_OxRdtase_dom"/>
</dbReference>
<dbReference type="AlphaFoldDB" id="A0A0C2WBN1"/>
<dbReference type="PRINTS" id="PR00069">
    <property type="entry name" value="ALDKETRDTASE"/>
</dbReference>